<dbReference type="Gene3D" id="3.10.450.50">
    <property type="match status" value="1"/>
</dbReference>
<dbReference type="Pfam" id="PF07366">
    <property type="entry name" value="SnoaL"/>
    <property type="match status" value="1"/>
</dbReference>
<keyword evidence="2" id="KW-1185">Reference proteome</keyword>
<comment type="caution">
    <text evidence="1">The sequence shown here is derived from an EMBL/GenBank/DDBJ whole genome shotgun (WGS) entry which is preliminary data.</text>
</comment>
<dbReference type="InterPro" id="IPR009959">
    <property type="entry name" value="Cyclase_SnoaL-like"/>
</dbReference>
<dbReference type="Proteomes" id="UP000298112">
    <property type="component" value="Unassembled WGS sequence"/>
</dbReference>
<evidence type="ECO:0000313" key="1">
    <source>
        <dbReference type="EMBL" id="TGM52555.1"/>
    </source>
</evidence>
<gene>
    <name evidence="1" type="ORF">EHQ95_12940</name>
</gene>
<dbReference type="SUPFAM" id="SSF54427">
    <property type="entry name" value="NTF2-like"/>
    <property type="match status" value="1"/>
</dbReference>
<proteinExistence type="predicted"/>
<dbReference type="EMBL" id="RQHF01000028">
    <property type="protein sequence ID" value="TGM52555.1"/>
    <property type="molecule type" value="Genomic_DNA"/>
</dbReference>
<evidence type="ECO:0000313" key="2">
    <source>
        <dbReference type="Proteomes" id="UP000298112"/>
    </source>
</evidence>
<dbReference type="RefSeq" id="WP_135659549.1">
    <property type="nucleotide sequence ID" value="NZ_RQHF01000028.1"/>
</dbReference>
<sequence>MENQKKIEFILNELIVNHKTSEIPKYFSNDYVVHTSKKDYSGHKIIIKWSKDLHNFFSDLKVVKIQFLVYTDEFIVWKRTLRGKIKPSKNKNLKPGKLIKWDEMIVSKFKNGLIIEEWNNSEFLGALISKPK</sequence>
<accession>A0ABY2NMV8</accession>
<dbReference type="InterPro" id="IPR032710">
    <property type="entry name" value="NTF2-like_dom_sf"/>
</dbReference>
<protein>
    <submittedName>
        <fullName evidence="1">SnoaL-like polyketide cyclase</fullName>
    </submittedName>
</protein>
<reference evidence="2" key="1">
    <citation type="journal article" date="2019" name="PLoS Negl. Trop. Dis.">
        <title>Revisiting the worldwide diversity of Leptospira species in the environment.</title>
        <authorList>
            <person name="Vincent A.T."/>
            <person name="Schiettekatte O."/>
            <person name="Bourhy P."/>
            <person name="Veyrier F.J."/>
            <person name="Picardeau M."/>
        </authorList>
    </citation>
    <scope>NUCLEOTIDE SEQUENCE [LARGE SCALE GENOMIC DNA]</scope>
    <source>
        <strain evidence="2">201601955</strain>
    </source>
</reference>
<organism evidence="1 2">
    <name type="scientific">Leptospira vanthielii</name>
    <dbReference type="NCBI Taxonomy" id="293085"/>
    <lineage>
        <taxon>Bacteria</taxon>
        <taxon>Pseudomonadati</taxon>
        <taxon>Spirochaetota</taxon>
        <taxon>Spirochaetia</taxon>
        <taxon>Leptospirales</taxon>
        <taxon>Leptospiraceae</taxon>
        <taxon>Leptospira</taxon>
    </lineage>
</organism>
<name>A0ABY2NMV8_9LEPT</name>